<name>A0ACC2EHT3_DIPCM</name>
<comment type="caution">
    <text evidence="1">The sequence shown here is derived from an EMBL/GenBank/DDBJ whole genome shotgun (WGS) entry which is preliminary data.</text>
</comment>
<evidence type="ECO:0000313" key="2">
    <source>
        <dbReference type="Proteomes" id="UP001162992"/>
    </source>
</evidence>
<accession>A0ACC2EHT3</accession>
<sequence>MAEANDSTVIRFLVNGKQVIKENPDPRTILGDFLRDELGLRGLKLPCTQGDCGACTVIISPLETRSFLENNGSKFPDHRPINSCLKPLCSVDGFSVTTIEGVGSHKKGLHAVQKSLVQHNGTQCGFCTPGMIMSMFGLLLDNPTPGPQQIESQLDGNLCRCTGYRPILDAFQTFSCKIDKSPTKGADLRCTRQQVDIEDLGVNARSLPYNKELKVSRDGYTWIRVNSQFKLYDILKANEGITGIRLVRGNTSIGVYPQDLAKVSVDISSIPVLSQVNVNEQGITIGGAATITDLMVLLESNNNLSPSYNPLLKHLKRVATPQVRNIGSVAGNLVMAYKHHDFISDIATILVAAEATIKIYSAFEDGPEVILDLHNFFTLPSLEGVVILEIHIPRLKAESRIYTFKAALRRVNAHPLLNAAYKFDIDPEKGLIRTPPVIVYGGIQSLPVRARKTESFLFGRSFMKPQVLDDALEILQKELILDTTIGRTAYRSSLVAAYFYKAMLSLWPKDSLPPRLRSSVAEQEWPISTGEISFDEGDPSEYPVSKPLPKLSAEVQATGEAQYLDDLRVGDELHATYVLSTVANATLISIDPSKALQMKGVVTFISASTVAEAGYCNKVSEYEEVFASSLIKYYGQALGLIVATSKEFAKSAAELVEVQYGDMKPAIISIEDAISANSFFEDRSLDFERGSIEESFKDAHVIVEGEVGVGHQYHFHLETQRALCIPSEDGYLSVYSSTQNPSQVHSCVSNGLGRPQHKITVHVKRVGGAYGAKLNRTATIAMACAFAADKLQRPVRLVLDMSTNMKLVGARSPYLCKYKVGAQKSGRITAVDMLLINNQGAHFDFEYPDGSTVIGFIDNVYNIHSWKIQMKIARTNLPACTYMRGPVFVEVTFMLETVVEHISAALKVSPDVVRQLNMYTTGEVTLAGQTLNYCNAKAVFNELKESSNYIRRCQDVNDFNARNQMVKRGICLVPVKFNAVWESNQQLALVNIFPDSSISIHQSGCELGQGLDVKIAQVAAMSLGVLVKGGVEISNIAVHTTTTVVANNVGETGGSVTSELCGKAVLDACQQLVARLQVVSKFLTSRTAQPTWKELITAAIASGIDLQARGRVYAGAGKNGPFQYISFGAGVTEAEVDMLTGEVTLLRCDLLLDCGKSLNPAIDIGQVQGAFVQGLGYYLTEEYRYNCNSGKLLTDSTWDYKPPSSRDIPYDFRAALLPKSSNPSGFLRSKFSGEPPYGMACSALLAVRQAIQAAKSEWGENGWCPLSAPATIDKVALAANAPLSIISFRELINLSFT</sequence>
<organism evidence="1 2">
    <name type="scientific">Diphasiastrum complanatum</name>
    <name type="common">Issler's clubmoss</name>
    <name type="synonym">Lycopodium complanatum</name>
    <dbReference type="NCBI Taxonomy" id="34168"/>
    <lineage>
        <taxon>Eukaryota</taxon>
        <taxon>Viridiplantae</taxon>
        <taxon>Streptophyta</taxon>
        <taxon>Embryophyta</taxon>
        <taxon>Tracheophyta</taxon>
        <taxon>Lycopodiopsida</taxon>
        <taxon>Lycopodiales</taxon>
        <taxon>Lycopodiaceae</taxon>
        <taxon>Lycopodioideae</taxon>
        <taxon>Diphasiastrum</taxon>
    </lineage>
</organism>
<gene>
    <name evidence="1" type="ORF">O6H91_02G083300</name>
</gene>
<evidence type="ECO:0000313" key="1">
    <source>
        <dbReference type="EMBL" id="KAJ7565972.1"/>
    </source>
</evidence>
<dbReference type="EMBL" id="CM055093">
    <property type="protein sequence ID" value="KAJ7565972.1"/>
    <property type="molecule type" value="Genomic_DNA"/>
</dbReference>
<keyword evidence="2" id="KW-1185">Reference proteome</keyword>
<protein>
    <submittedName>
        <fullName evidence="1">Uncharacterized protein</fullName>
    </submittedName>
</protein>
<proteinExistence type="predicted"/>
<dbReference type="Proteomes" id="UP001162992">
    <property type="component" value="Chromosome 2"/>
</dbReference>
<reference evidence="2" key="1">
    <citation type="journal article" date="2024" name="Proc. Natl. Acad. Sci. U.S.A.">
        <title>Extraordinary preservation of gene collinearity over three hundred million years revealed in homosporous lycophytes.</title>
        <authorList>
            <person name="Li C."/>
            <person name="Wickell D."/>
            <person name="Kuo L.Y."/>
            <person name="Chen X."/>
            <person name="Nie B."/>
            <person name="Liao X."/>
            <person name="Peng D."/>
            <person name="Ji J."/>
            <person name="Jenkins J."/>
            <person name="Williams M."/>
            <person name="Shu S."/>
            <person name="Plott C."/>
            <person name="Barry K."/>
            <person name="Rajasekar S."/>
            <person name="Grimwood J."/>
            <person name="Han X."/>
            <person name="Sun S."/>
            <person name="Hou Z."/>
            <person name="He W."/>
            <person name="Dai G."/>
            <person name="Sun C."/>
            <person name="Schmutz J."/>
            <person name="Leebens-Mack J.H."/>
            <person name="Li F.W."/>
            <person name="Wang L."/>
        </authorList>
    </citation>
    <scope>NUCLEOTIDE SEQUENCE [LARGE SCALE GENOMIC DNA]</scope>
    <source>
        <strain evidence="2">cv. PW_Plant_1</strain>
    </source>
</reference>